<dbReference type="EMBL" id="JBFRUW010000001">
    <property type="protein sequence ID" value="MFA0566666.1"/>
    <property type="molecule type" value="Genomic_DNA"/>
</dbReference>
<dbReference type="Pfam" id="PF04350">
    <property type="entry name" value="PilO"/>
    <property type="match status" value="1"/>
</dbReference>
<organism evidence="2 3">
    <name type="scientific">Vibrio gallaecicus</name>
    <dbReference type="NCBI Taxonomy" id="552386"/>
    <lineage>
        <taxon>Bacteria</taxon>
        <taxon>Pseudomonadati</taxon>
        <taxon>Pseudomonadota</taxon>
        <taxon>Gammaproteobacteria</taxon>
        <taxon>Vibrionales</taxon>
        <taxon>Vibrionaceae</taxon>
        <taxon>Vibrio</taxon>
    </lineage>
</organism>
<dbReference type="InterPro" id="IPR007445">
    <property type="entry name" value="PilO"/>
</dbReference>
<dbReference type="RefSeq" id="WP_372264333.1">
    <property type="nucleotide sequence ID" value="NZ_JBFRUW010000001.1"/>
</dbReference>
<dbReference type="Proteomes" id="UP001570417">
    <property type="component" value="Unassembled WGS sequence"/>
</dbReference>
<keyword evidence="3" id="KW-1185">Reference proteome</keyword>
<keyword evidence="1" id="KW-0472">Membrane</keyword>
<dbReference type="InterPro" id="IPR014717">
    <property type="entry name" value="Transl_elong_EF1B/ribsomal_bS6"/>
</dbReference>
<reference evidence="2 3" key="1">
    <citation type="journal article" date="2024" name="ISME J.">
        <title>Tailless and filamentous prophages are predominant in marine Vibrio.</title>
        <authorList>
            <person name="Steensen K."/>
            <person name="Seneca J."/>
            <person name="Bartlau N."/>
            <person name="Yu X.A."/>
            <person name="Hussain F.A."/>
            <person name="Polz M.F."/>
        </authorList>
    </citation>
    <scope>NUCLEOTIDE SEQUENCE [LARGE SCALE GENOMIC DNA]</scope>
    <source>
        <strain evidence="2 3">10N.222.51.A1</strain>
    </source>
</reference>
<proteinExistence type="predicted"/>
<name>A0ABV4N697_9VIBR</name>
<dbReference type="Gene3D" id="3.30.70.60">
    <property type="match status" value="1"/>
</dbReference>
<gene>
    <name evidence="2" type="primary">pilO</name>
    <name evidence="2" type="ORF">AB4566_00060</name>
</gene>
<evidence type="ECO:0000313" key="2">
    <source>
        <dbReference type="EMBL" id="MFA0566666.1"/>
    </source>
</evidence>
<sequence>MQQWTVISDKFLALSSREKWLVTLCGVIGLSLVLFTLVFEPAYKSLQASKIEHRNLVQGNQRLQGELLVLQAKLKRNPDKDIDIEYKNLLVQSQDLSMKLAEVIDGLITPTQMTDLLESVLSSGKKLKLVSLESLKPESISNQKSASDQSGYFLHPVRMELTGSYFDIAAYLQALEALPVQYFWRNFQYTVEEYPNARLVFEVYTLGTRQEFIGG</sequence>
<feature type="transmembrane region" description="Helical" evidence="1">
    <location>
        <begin position="20"/>
        <end position="39"/>
    </location>
</feature>
<accession>A0ABV4N697</accession>
<evidence type="ECO:0000313" key="3">
    <source>
        <dbReference type="Proteomes" id="UP001570417"/>
    </source>
</evidence>
<keyword evidence="1" id="KW-0812">Transmembrane</keyword>
<evidence type="ECO:0000256" key="1">
    <source>
        <dbReference type="SAM" id="Phobius"/>
    </source>
</evidence>
<comment type="caution">
    <text evidence="2">The sequence shown here is derived from an EMBL/GenBank/DDBJ whole genome shotgun (WGS) entry which is preliminary data.</text>
</comment>
<keyword evidence="1" id="KW-1133">Transmembrane helix</keyword>
<protein>
    <submittedName>
        <fullName evidence="2">Type 4a pilus biogenesis protein PilO</fullName>
    </submittedName>
</protein>